<dbReference type="InterPro" id="IPR038620">
    <property type="entry name" value="YdcP-like_sf"/>
</dbReference>
<keyword evidence="3" id="KW-1185">Reference proteome</keyword>
<evidence type="ECO:0000313" key="3">
    <source>
        <dbReference type="Proteomes" id="UP000269374"/>
    </source>
</evidence>
<feature type="compositionally biased region" description="Polar residues" evidence="1">
    <location>
        <begin position="247"/>
        <end position="260"/>
    </location>
</feature>
<dbReference type="Proteomes" id="UP000269374">
    <property type="component" value="Chromosome"/>
</dbReference>
<gene>
    <name evidence="2" type="ORF">D7I46_09595</name>
</gene>
<dbReference type="KEGG" id="lact:D7I46_09595"/>
<dbReference type="AlphaFoldDB" id="A0A387BBU8"/>
<dbReference type="OrthoDB" id="9841564at2"/>
<proteinExistence type="predicted"/>
<sequence length="260" mass="28558">MSNSISDFVVKEGFFGEAVLIAEATANTPVRGGGRAVKYPLMTENVALVDVFVSNPRKASDAKVMDKIILGRIMGVPRIQDVTENGRVTNSFVVTTFYADSADSAGLLDLKNFKKSENQIAKIGTGNGDVSDIMDFDKTFGELLLINSVPEYFRNPVTNQLTDEITNYAVTVRSTKNNEIYSIDVLNLDSKVKDLPPFTKLKFDTPEARLFRDNSQAENIRVSISMSAQDLLEVKEAVKPNTPQTPPASQGQEPNKSKNN</sequence>
<protein>
    <submittedName>
        <fullName evidence="2">Uncharacterized protein</fullName>
    </submittedName>
</protein>
<evidence type="ECO:0000313" key="2">
    <source>
        <dbReference type="EMBL" id="AYG01325.1"/>
    </source>
</evidence>
<dbReference type="Gene3D" id="2.40.50.390">
    <property type="entry name" value="Conjugative transposon protein, DUF961"/>
    <property type="match status" value="1"/>
</dbReference>
<feature type="region of interest" description="Disordered" evidence="1">
    <location>
        <begin position="235"/>
        <end position="260"/>
    </location>
</feature>
<dbReference type="RefSeq" id="WP_120772698.1">
    <property type="nucleotide sequence ID" value="NZ_CP032627.1"/>
</dbReference>
<dbReference type="EMBL" id="CP032627">
    <property type="protein sequence ID" value="AYG01325.1"/>
    <property type="molecule type" value="Genomic_DNA"/>
</dbReference>
<reference evidence="2 3" key="1">
    <citation type="submission" date="2018-09" db="EMBL/GenBank/DDBJ databases">
        <title>Genome sequencing of strain 1JSPR-7.</title>
        <authorList>
            <person name="Heo J."/>
            <person name="Kim S.-J."/>
            <person name="Kwon S.-W."/>
        </authorList>
    </citation>
    <scope>NUCLEOTIDE SEQUENCE [LARGE SCALE GENOMIC DNA]</scope>
    <source>
        <strain evidence="2 3">1JSPR-7</strain>
    </source>
</reference>
<name>A0A387BBU8_9LACT</name>
<accession>A0A387BBU8</accession>
<organism evidence="2 3">
    <name type="scientific">Lactococcus allomyrinae</name>
    <dbReference type="NCBI Taxonomy" id="2419773"/>
    <lineage>
        <taxon>Bacteria</taxon>
        <taxon>Bacillati</taxon>
        <taxon>Bacillota</taxon>
        <taxon>Bacilli</taxon>
        <taxon>Lactobacillales</taxon>
        <taxon>Streptococcaceae</taxon>
        <taxon>Lactococcus</taxon>
    </lineage>
</organism>
<evidence type="ECO:0000256" key="1">
    <source>
        <dbReference type="SAM" id="MobiDB-lite"/>
    </source>
</evidence>